<dbReference type="Proteomes" id="UP000051054">
    <property type="component" value="Unassembled WGS sequence"/>
</dbReference>
<evidence type="ECO:0000313" key="5">
    <source>
        <dbReference type="Proteomes" id="UP000051054"/>
    </source>
</evidence>
<dbReference type="STRING" id="1423755.FC40_GL001147"/>
<proteinExistence type="predicted"/>
<dbReference type="InterPro" id="IPR001155">
    <property type="entry name" value="OxRdtase_FMN_N"/>
</dbReference>
<comment type="caution">
    <text evidence="4">The sequence shown here is derived from an EMBL/GenBank/DDBJ whole genome shotgun (WGS) entry which is preliminary data.</text>
</comment>
<dbReference type="InterPro" id="IPR051799">
    <property type="entry name" value="NADH_flavin_oxidoreductase"/>
</dbReference>
<organism evidence="4 5">
    <name type="scientific">Ligilactobacillus hayakitensis DSM 18933 = JCM 14209</name>
    <dbReference type="NCBI Taxonomy" id="1423755"/>
    <lineage>
        <taxon>Bacteria</taxon>
        <taxon>Bacillati</taxon>
        <taxon>Bacillota</taxon>
        <taxon>Bacilli</taxon>
        <taxon>Lactobacillales</taxon>
        <taxon>Lactobacillaceae</taxon>
        <taxon>Ligilactobacillus</taxon>
    </lineage>
</organism>
<keyword evidence="2" id="KW-0560">Oxidoreductase</keyword>
<dbReference type="PANTHER" id="PTHR43656:SF2">
    <property type="entry name" value="BINDING OXIDOREDUCTASE, PUTATIVE (AFU_ORTHOLOGUE AFUA_2G08260)-RELATED"/>
    <property type="match status" value="1"/>
</dbReference>
<gene>
    <name evidence="4" type="ORF">FC40_GL001147</name>
</gene>
<dbReference type="Gene3D" id="3.20.20.70">
    <property type="entry name" value="Aldolase class I"/>
    <property type="match status" value="1"/>
</dbReference>
<protein>
    <submittedName>
        <fullName evidence="4">NADH-dependent oxidoreductase</fullName>
    </submittedName>
</protein>
<sequence length="426" mass="47563">MKKLSKEDIFMTQLSDKLTFKHGATVNNRFFQAPMLTNSGDMGFATEDTINYYAARSKAGGMIITEYHYVSENGGPAQSWRRGREQLAVFDDKFIPQLTKIATALKKDGNKAILQIAHTGREANVRAMEDKPVYAPSAIDYPFLPYKVHELSDEQVKEIIDDFGQAVRRAVEAGFDGVEIHGANHYLIQQFFSQYSNRREDHWGGSLEKRMNFPLAVVKSVTDAVKKYAPADFIVGYRISPEEIHGQNVGYTWHDSYKLLEAITSQYDLDYVHFSLTNYAAKPGDPMLVDREVSAENFHDSDKSLAELLKPALQNDTALLLTGSVRDRKTAEGALAIGGDMVGVGRENIVDPLFAEKILAGKDDEVITTLSAKQAKDAKLTQGLIDVYSTKGPQPIPIKVDDSIYDLHEGFGGWTEMKYPDNSQMK</sequence>
<dbReference type="Pfam" id="PF00724">
    <property type="entry name" value="Oxidored_FMN"/>
    <property type="match status" value="1"/>
</dbReference>
<evidence type="ECO:0000256" key="1">
    <source>
        <dbReference type="ARBA" id="ARBA00022630"/>
    </source>
</evidence>
<keyword evidence="5" id="KW-1185">Reference proteome</keyword>
<dbReference type="InterPro" id="IPR013785">
    <property type="entry name" value="Aldolase_TIM"/>
</dbReference>
<evidence type="ECO:0000259" key="3">
    <source>
        <dbReference type="Pfam" id="PF00724"/>
    </source>
</evidence>
<dbReference type="SUPFAM" id="SSF51395">
    <property type="entry name" value="FMN-linked oxidoreductases"/>
    <property type="match status" value="1"/>
</dbReference>
<dbReference type="PANTHER" id="PTHR43656">
    <property type="entry name" value="BINDING OXIDOREDUCTASE, PUTATIVE (AFU_ORTHOLOGUE AFUA_2G08260)-RELATED"/>
    <property type="match status" value="1"/>
</dbReference>
<evidence type="ECO:0000313" key="4">
    <source>
        <dbReference type="EMBL" id="KRM17628.1"/>
    </source>
</evidence>
<dbReference type="GO" id="GO:0010181">
    <property type="term" value="F:FMN binding"/>
    <property type="evidence" value="ECO:0007669"/>
    <property type="project" value="InterPro"/>
</dbReference>
<reference evidence="4 5" key="1">
    <citation type="journal article" date="2015" name="Genome Announc.">
        <title>Expanding the biotechnology potential of lactobacilli through comparative genomics of 213 strains and associated genera.</title>
        <authorList>
            <person name="Sun Z."/>
            <person name="Harris H.M."/>
            <person name="McCann A."/>
            <person name="Guo C."/>
            <person name="Argimon S."/>
            <person name="Zhang W."/>
            <person name="Yang X."/>
            <person name="Jeffery I.B."/>
            <person name="Cooney J.C."/>
            <person name="Kagawa T.F."/>
            <person name="Liu W."/>
            <person name="Song Y."/>
            <person name="Salvetti E."/>
            <person name="Wrobel A."/>
            <person name="Rasinkangas P."/>
            <person name="Parkhill J."/>
            <person name="Rea M.C."/>
            <person name="O'Sullivan O."/>
            <person name="Ritari J."/>
            <person name="Douillard F.P."/>
            <person name="Paul Ross R."/>
            <person name="Yang R."/>
            <person name="Briner A.E."/>
            <person name="Felis G.E."/>
            <person name="de Vos W.M."/>
            <person name="Barrangou R."/>
            <person name="Klaenhammer T.R."/>
            <person name="Caufield P.W."/>
            <person name="Cui Y."/>
            <person name="Zhang H."/>
            <person name="O'Toole P.W."/>
        </authorList>
    </citation>
    <scope>NUCLEOTIDE SEQUENCE [LARGE SCALE GENOMIC DNA]</scope>
    <source>
        <strain evidence="4 5">DSM 18933</strain>
    </source>
</reference>
<accession>A0A0R1WT71</accession>
<dbReference type="eggNOG" id="COG1902">
    <property type="taxonomic scope" value="Bacteria"/>
</dbReference>
<dbReference type="PATRIC" id="fig|1423755.3.peg.1207"/>
<evidence type="ECO:0000256" key="2">
    <source>
        <dbReference type="ARBA" id="ARBA00023002"/>
    </source>
</evidence>
<dbReference type="AlphaFoldDB" id="A0A0R1WT71"/>
<name>A0A0R1WT71_9LACO</name>
<feature type="domain" description="NADH:flavin oxidoreductase/NADH oxidase N-terminal" evidence="3">
    <location>
        <begin position="19"/>
        <end position="364"/>
    </location>
</feature>
<dbReference type="GO" id="GO:0016491">
    <property type="term" value="F:oxidoreductase activity"/>
    <property type="evidence" value="ECO:0007669"/>
    <property type="project" value="UniProtKB-KW"/>
</dbReference>
<dbReference type="EMBL" id="AZGD01000103">
    <property type="protein sequence ID" value="KRM17628.1"/>
    <property type="molecule type" value="Genomic_DNA"/>
</dbReference>
<keyword evidence="1" id="KW-0285">Flavoprotein</keyword>